<dbReference type="Proteomes" id="UP000053051">
    <property type="component" value="Unassembled WGS sequence"/>
</dbReference>
<evidence type="ECO:0000313" key="1">
    <source>
        <dbReference type="EMBL" id="CCH66183.1"/>
    </source>
</evidence>
<reference evidence="2" key="2">
    <citation type="submission" date="2016-01" db="EMBL/GenBank/DDBJ databases">
        <title>Diatom-associated endosymboitic cyanobacterium lacks core nitrogen metabolism enzymes.</title>
        <authorList>
            <person name="Hilton J.A."/>
            <person name="Foster R.A."/>
            <person name="Tripp H.J."/>
            <person name="Carter B.J."/>
            <person name="Zehr J.P."/>
            <person name="Villareal T.A."/>
        </authorList>
    </citation>
    <scope>NUCLEOTIDE SEQUENCE [LARGE SCALE GENOMIC DNA]</scope>
    <source>
        <strain evidence="2">HH01</strain>
    </source>
</reference>
<sequence>MIAITGVLIFISTRINVVNRENKITLTRVNRKAIKFK</sequence>
<comment type="caution">
    <text evidence="1">The sequence shown here is derived from an EMBL/GenBank/DDBJ whole genome shotgun (WGS) entry which is preliminary data.</text>
</comment>
<evidence type="ECO:0000313" key="2">
    <source>
        <dbReference type="Proteomes" id="UP000053051"/>
    </source>
</evidence>
<accession>M1WYT3</accession>
<organism evidence="1 2">
    <name type="scientific">Richelia intracellularis HH01</name>
    <dbReference type="NCBI Taxonomy" id="1165094"/>
    <lineage>
        <taxon>Bacteria</taxon>
        <taxon>Bacillati</taxon>
        <taxon>Cyanobacteriota</taxon>
        <taxon>Cyanophyceae</taxon>
        <taxon>Nostocales</taxon>
        <taxon>Nostocaceae</taxon>
        <taxon>Richelia</taxon>
    </lineage>
</organism>
<name>M1WYT3_9NOST</name>
<dbReference type="EMBL" id="CAIY01000002">
    <property type="protein sequence ID" value="CCH66183.1"/>
    <property type="molecule type" value="Genomic_DNA"/>
</dbReference>
<reference evidence="1 2" key="1">
    <citation type="submission" date="2012-05" db="EMBL/GenBank/DDBJ databases">
        <authorList>
            <person name="Hilton J."/>
        </authorList>
    </citation>
    <scope>NUCLEOTIDE SEQUENCE [LARGE SCALE GENOMIC DNA]</scope>
    <source>
        <strain evidence="1 2">HH01</strain>
    </source>
</reference>
<protein>
    <submittedName>
        <fullName evidence="1">Uncharacterized protein</fullName>
    </submittedName>
</protein>
<proteinExistence type="predicted"/>
<dbReference type="AlphaFoldDB" id="M1WYT3"/>
<gene>
    <name evidence="1" type="ORF">RINTHH_280</name>
</gene>
<keyword evidence="2" id="KW-1185">Reference proteome</keyword>